<evidence type="ECO:0000256" key="2">
    <source>
        <dbReference type="SAM" id="Phobius"/>
    </source>
</evidence>
<feature type="domain" description="Solute-binding protein family 3/N-terminal" evidence="3">
    <location>
        <begin position="68"/>
        <end position="290"/>
    </location>
</feature>
<dbReference type="AlphaFoldDB" id="A0A9D6V2Q2"/>
<evidence type="ECO:0000313" key="5">
    <source>
        <dbReference type="Proteomes" id="UP000807825"/>
    </source>
</evidence>
<dbReference type="SMART" id="SM00062">
    <property type="entry name" value="PBPb"/>
    <property type="match status" value="1"/>
</dbReference>
<protein>
    <submittedName>
        <fullName evidence="4">Transporter substrate-binding domain-containing protein</fullName>
    </submittedName>
</protein>
<dbReference type="PANTHER" id="PTHR35936:SF38">
    <property type="entry name" value="GLUTAMINE-BINDING PERIPLASMIC PROTEIN"/>
    <property type="match status" value="1"/>
</dbReference>
<dbReference type="Gene3D" id="3.40.190.10">
    <property type="entry name" value="Periplasmic binding protein-like II"/>
    <property type="match status" value="2"/>
</dbReference>
<dbReference type="EMBL" id="JACRDE010000239">
    <property type="protein sequence ID" value="MBI5249595.1"/>
    <property type="molecule type" value="Genomic_DNA"/>
</dbReference>
<accession>A0A9D6V2Q2</accession>
<gene>
    <name evidence="4" type="ORF">HY912_08880</name>
</gene>
<evidence type="ECO:0000259" key="3">
    <source>
        <dbReference type="SMART" id="SM00062"/>
    </source>
</evidence>
<dbReference type="InterPro" id="IPR001638">
    <property type="entry name" value="Solute-binding_3/MltF_N"/>
</dbReference>
<name>A0A9D6V2Q2_9BACT</name>
<dbReference type="PANTHER" id="PTHR35936">
    <property type="entry name" value="MEMBRANE-BOUND LYTIC MUREIN TRANSGLYCOSYLASE F"/>
    <property type="match status" value="1"/>
</dbReference>
<dbReference type="Pfam" id="PF00497">
    <property type="entry name" value="SBP_bac_3"/>
    <property type="match status" value="1"/>
</dbReference>
<evidence type="ECO:0000256" key="1">
    <source>
        <dbReference type="ARBA" id="ARBA00022729"/>
    </source>
</evidence>
<comment type="caution">
    <text evidence="4">The sequence shown here is derived from an EMBL/GenBank/DDBJ whole genome shotgun (WGS) entry which is preliminary data.</text>
</comment>
<sequence>MALRQWAVYILILAFAGLVLPGCDRRATDKQESVTDGTAKEVPPVENGAGKSALPLVGTIEAIRQRGELRVGMQVGYVPFQMVGSQGNVVGFDAELAEMVAKNLNVGLRMIRQSWQELIPSLLDSRTDLIISGMTVTAERNSEVMFTEPLFETGRMFLVHVMNADRFKSLQDMDKQGVFVISVPGGLGELRLREILPNAAYREFPERNQAIKEVLERRAHAFIDEEFSIRRACATHSQFLASRFKALTYEPIAWAVRPGDVHWLNWLNNFIHKIRGDGRLEELKRKWMQDYFLDLRPEK</sequence>
<dbReference type="SUPFAM" id="SSF53850">
    <property type="entry name" value="Periplasmic binding protein-like II"/>
    <property type="match status" value="1"/>
</dbReference>
<dbReference type="Proteomes" id="UP000807825">
    <property type="component" value="Unassembled WGS sequence"/>
</dbReference>
<feature type="transmembrane region" description="Helical" evidence="2">
    <location>
        <begin position="6"/>
        <end position="23"/>
    </location>
</feature>
<keyword evidence="1" id="KW-0732">Signal</keyword>
<keyword evidence="2" id="KW-0812">Transmembrane</keyword>
<reference evidence="4" key="1">
    <citation type="submission" date="2020-07" db="EMBL/GenBank/DDBJ databases">
        <title>Huge and variable diversity of episymbiotic CPR bacteria and DPANN archaea in groundwater ecosystems.</title>
        <authorList>
            <person name="He C.Y."/>
            <person name="Keren R."/>
            <person name="Whittaker M."/>
            <person name="Farag I.F."/>
            <person name="Doudna J."/>
            <person name="Cate J.H.D."/>
            <person name="Banfield J.F."/>
        </authorList>
    </citation>
    <scope>NUCLEOTIDE SEQUENCE</scope>
    <source>
        <strain evidence="4">NC_groundwater_1664_Pr3_B-0.1um_52_9</strain>
    </source>
</reference>
<evidence type="ECO:0000313" key="4">
    <source>
        <dbReference type="EMBL" id="MBI5249595.1"/>
    </source>
</evidence>
<keyword evidence="2" id="KW-0472">Membrane</keyword>
<organism evidence="4 5">
    <name type="scientific">Desulfomonile tiedjei</name>
    <dbReference type="NCBI Taxonomy" id="2358"/>
    <lineage>
        <taxon>Bacteria</taxon>
        <taxon>Pseudomonadati</taxon>
        <taxon>Thermodesulfobacteriota</taxon>
        <taxon>Desulfomonilia</taxon>
        <taxon>Desulfomonilales</taxon>
        <taxon>Desulfomonilaceae</taxon>
        <taxon>Desulfomonile</taxon>
    </lineage>
</organism>
<keyword evidence="2" id="KW-1133">Transmembrane helix</keyword>
<proteinExistence type="predicted"/>